<dbReference type="AlphaFoldDB" id="A0A9D3YKZ6"/>
<dbReference type="InterPro" id="IPR035976">
    <property type="entry name" value="Sushi/SCR/CCP_sf"/>
</dbReference>
<protein>
    <recommendedName>
        <fullName evidence="5">Sushi domain-containing protein</fullName>
    </recommendedName>
</protein>
<dbReference type="PANTHER" id="PTHR45656:SF4">
    <property type="entry name" value="PROTEIN CBR-CLEC-78"/>
    <property type="match status" value="1"/>
</dbReference>
<dbReference type="InterPro" id="IPR051277">
    <property type="entry name" value="SEZ6_CSMD_C4BPB_Regulators"/>
</dbReference>
<keyword evidence="1" id="KW-0732">Signal</keyword>
<keyword evidence="2" id="KW-0677">Repeat</keyword>
<dbReference type="Pfam" id="PF00084">
    <property type="entry name" value="Sushi"/>
    <property type="match status" value="1"/>
</dbReference>
<dbReference type="SUPFAM" id="SSF57535">
    <property type="entry name" value="Complement control module/SCR domain"/>
    <property type="match status" value="1"/>
</dbReference>
<evidence type="ECO:0000256" key="3">
    <source>
        <dbReference type="ARBA" id="ARBA00023157"/>
    </source>
</evidence>
<sequence length="84" mass="8937">MLSPVFFNGSLIFSHYKSSFFALVGDCGSLFGPTNGRVTLNSTVRGSRASYSCSPGYFLSGPANRTCQLDNTWSGTTPICNIVG</sequence>
<comment type="caution">
    <text evidence="6">The sequence shown here is derived from an EMBL/GenBank/DDBJ whole genome shotgun (WGS) entry which is preliminary data.</text>
</comment>
<evidence type="ECO:0000259" key="5">
    <source>
        <dbReference type="PROSITE" id="PS50923"/>
    </source>
</evidence>
<evidence type="ECO:0000313" key="6">
    <source>
        <dbReference type="EMBL" id="KAH3700406.1"/>
    </source>
</evidence>
<feature type="disulfide bond" evidence="4">
    <location>
        <begin position="53"/>
        <end position="80"/>
    </location>
</feature>
<dbReference type="PROSITE" id="PS50923">
    <property type="entry name" value="SUSHI"/>
    <property type="match status" value="1"/>
</dbReference>
<reference evidence="6" key="2">
    <citation type="submission" date="2020-11" db="EMBL/GenBank/DDBJ databases">
        <authorList>
            <person name="McCartney M.A."/>
            <person name="Auch B."/>
            <person name="Kono T."/>
            <person name="Mallez S."/>
            <person name="Becker A."/>
            <person name="Gohl D.M."/>
            <person name="Silverstein K.A.T."/>
            <person name="Koren S."/>
            <person name="Bechman K.B."/>
            <person name="Herman A."/>
            <person name="Abrahante J.E."/>
            <person name="Garbe J."/>
        </authorList>
    </citation>
    <scope>NUCLEOTIDE SEQUENCE</scope>
    <source>
        <strain evidence="6">Duluth1</strain>
        <tissue evidence="6">Whole animal</tissue>
    </source>
</reference>
<dbReference type="CDD" id="cd00033">
    <property type="entry name" value="CCP"/>
    <property type="match status" value="1"/>
</dbReference>
<evidence type="ECO:0000256" key="1">
    <source>
        <dbReference type="ARBA" id="ARBA00022729"/>
    </source>
</evidence>
<organism evidence="6 7">
    <name type="scientific">Dreissena polymorpha</name>
    <name type="common">Zebra mussel</name>
    <name type="synonym">Mytilus polymorpha</name>
    <dbReference type="NCBI Taxonomy" id="45954"/>
    <lineage>
        <taxon>Eukaryota</taxon>
        <taxon>Metazoa</taxon>
        <taxon>Spiralia</taxon>
        <taxon>Lophotrochozoa</taxon>
        <taxon>Mollusca</taxon>
        <taxon>Bivalvia</taxon>
        <taxon>Autobranchia</taxon>
        <taxon>Heteroconchia</taxon>
        <taxon>Euheterodonta</taxon>
        <taxon>Imparidentia</taxon>
        <taxon>Neoheterodontei</taxon>
        <taxon>Myida</taxon>
        <taxon>Dreissenoidea</taxon>
        <taxon>Dreissenidae</taxon>
        <taxon>Dreissena</taxon>
    </lineage>
</organism>
<dbReference type="Proteomes" id="UP000828390">
    <property type="component" value="Unassembled WGS sequence"/>
</dbReference>
<feature type="domain" description="Sushi" evidence="5">
    <location>
        <begin position="25"/>
        <end position="82"/>
    </location>
</feature>
<dbReference type="Gene3D" id="2.10.70.10">
    <property type="entry name" value="Complement Module, domain 1"/>
    <property type="match status" value="1"/>
</dbReference>
<dbReference type="SMART" id="SM00032">
    <property type="entry name" value="CCP"/>
    <property type="match status" value="1"/>
</dbReference>
<dbReference type="PANTHER" id="PTHR45656">
    <property type="entry name" value="PROTEIN CBR-CLEC-78"/>
    <property type="match status" value="1"/>
</dbReference>
<gene>
    <name evidence="6" type="ORF">DPMN_075382</name>
</gene>
<keyword evidence="3 4" id="KW-1015">Disulfide bond</keyword>
<evidence type="ECO:0000256" key="4">
    <source>
        <dbReference type="PROSITE-ProRule" id="PRU00302"/>
    </source>
</evidence>
<keyword evidence="7" id="KW-1185">Reference proteome</keyword>
<accession>A0A9D3YKZ6</accession>
<keyword evidence="4" id="KW-0768">Sushi</keyword>
<evidence type="ECO:0000256" key="2">
    <source>
        <dbReference type="ARBA" id="ARBA00022737"/>
    </source>
</evidence>
<evidence type="ECO:0000313" key="7">
    <source>
        <dbReference type="Proteomes" id="UP000828390"/>
    </source>
</evidence>
<reference evidence="6" key="1">
    <citation type="journal article" date="2019" name="bioRxiv">
        <title>The Genome of the Zebra Mussel, Dreissena polymorpha: A Resource for Invasive Species Research.</title>
        <authorList>
            <person name="McCartney M.A."/>
            <person name="Auch B."/>
            <person name="Kono T."/>
            <person name="Mallez S."/>
            <person name="Zhang Y."/>
            <person name="Obille A."/>
            <person name="Becker A."/>
            <person name="Abrahante J.E."/>
            <person name="Garbe J."/>
            <person name="Badalamenti J.P."/>
            <person name="Herman A."/>
            <person name="Mangelson H."/>
            <person name="Liachko I."/>
            <person name="Sullivan S."/>
            <person name="Sone E.D."/>
            <person name="Koren S."/>
            <person name="Silverstein K.A.T."/>
            <person name="Beckman K.B."/>
            <person name="Gohl D.M."/>
        </authorList>
    </citation>
    <scope>NUCLEOTIDE SEQUENCE</scope>
    <source>
        <strain evidence="6">Duluth1</strain>
        <tissue evidence="6">Whole animal</tissue>
    </source>
</reference>
<name>A0A9D3YKZ6_DREPO</name>
<comment type="caution">
    <text evidence="4">Lacks conserved residue(s) required for the propagation of feature annotation.</text>
</comment>
<dbReference type="InterPro" id="IPR000436">
    <property type="entry name" value="Sushi_SCR_CCP_dom"/>
</dbReference>
<proteinExistence type="predicted"/>
<dbReference type="EMBL" id="JAIWYP010000015">
    <property type="protein sequence ID" value="KAH3700406.1"/>
    <property type="molecule type" value="Genomic_DNA"/>
</dbReference>